<organism evidence="3 4">
    <name type="scientific">Mucilaginibacter pedocola</name>
    <dbReference type="NCBI Taxonomy" id="1792845"/>
    <lineage>
        <taxon>Bacteria</taxon>
        <taxon>Pseudomonadati</taxon>
        <taxon>Bacteroidota</taxon>
        <taxon>Sphingobacteriia</taxon>
        <taxon>Sphingobacteriales</taxon>
        <taxon>Sphingobacteriaceae</taxon>
        <taxon>Mucilaginibacter</taxon>
    </lineage>
</organism>
<dbReference type="PANTHER" id="PTHR40407:SF1">
    <property type="entry name" value="HEPARAN-ALPHA-GLUCOSAMINIDE N-ACETYLTRANSFERASE CATALYTIC DOMAIN-CONTAINING PROTEIN"/>
    <property type="match status" value="1"/>
</dbReference>
<feature type="transmembrane region" description="Helical" evidence="1">
    <location>
        <begin position="133"/>
        <end position="150"/>
    </location>
</feature>
<dbReference type="Proteomes" id="UP000189739">
    <property type="component" value="Unassembled WGS sequence"/>
</dbReference>
<name>A0A1S9PNT9_9SPHI</name>
<accession>A0A1S9PNT9</accession>
<feature type="transmembrane region" description="Helical" evidence="1">
    <location>
        <begin position="182"/>
        <end position="202"/>
    </location>
</feature>
<dbReference type="PANTHER" id="PTHR40407">
    <property type="entry name" value="MEMBRANE PROTEIN-LIKE PROTEIN"/>
    <property type="match status" value="1"/>
</dbReference>
<dbReference type="Pfam" id="PF07786">
    <property type="entry name" value="HGSNAT_cat"/>
    <property type="match status" value="1"/>
</dbReference>
<evidence type="ECO:0000259" key="2">
    <source>
        <dbReference type="Pfam" id="PF07786"/>
    </source>
</evidence>
<feature type="transmembrane region" description="Helical" evidence="1">
    <location>
        <begin position="82"/>
        <end position="103"/>
    </location>
</feature>
<keyword evidence="1" id="KW-0472">Membrane</keyword>
<evidence type="ECO:0000256" key="1">
    <source>
        <dbReference type="SAM" id="Phobius"/>
    </source>
</evidence>
<feature type="domain" description="Heparan-alpha-glucosaminide N-acetyltransferase catalytic" evidence="2">
    <location>
        <begin position="4"/>
        <end position="205"/>
    </location>
</feature>
<dbReference type="InterPro" id="IPR012429">
    <property type="entry name" value="HGSNAT_cat"/>
</dbReference>
<evidence type="ECO:0000313" key="3">
    <source>
        <dbReference type="EMBL" id="OOQ62238.1"/>
    </source>
</evidence>
<dbReference type="EMBL" id="MBTF01000001">
    <property type="protein sequence ID" value="OOQ62238.1"/>
    <property type="molecule type" value="Genomic_DNA"/>
</dbReference>
<evidence type="ECO:0000313" key="4">
    <source>
        <dbReference type="Proteomes" id="UP000189739"/>
    </source>
</evidence>
<feature type="transmembrane region" description="Helical" evidence="1">
    <location>
        <begin position="263"/>
        <end position="280"/>
    </location>
</feature>
<dbReference type="RefSeq" id="WP_078346436.1">
    <property type="nucleotide sequence ID" value="NZ_MBTF01000001.1"/>
</dbReference>
<comment type="caution">
    <text evidence="3">The sequence shown here is derived from an EMBL/GenBank/DDBJ whole genome shotgun (WGS) entry which is preliminary data.</text>
</comment>
<feature type="transmembrane region" description="Helical" evidence="1">
    <location>
        <begin position="340"/>
        <end position="359"/>
    </location>
</feature>
<reference evidence="3 4" key="1">
    <citation type="submission" date="2016-07" db="EMBL/GenBank/DDBJ databases">
        <title>Genomic analysis of zinc-resistant bacterium Mucilaginibacter pedocola TBZ30.</title>
        <authorList>
            <person name="Huang J."/>
            <person name="Tang J."/>
        </authorList>
    </citation>
    <scope>NUCLEOTIDE SEQUENCE [LARGE SCALE GENOMIC DNA]</scope>
    <source>
        <strain evidence="3 4">TBZ30</strain>
    </source>
</reference>
<dbReference type="AlphaFoldDB" id="A0A1S9PNT9"/>
<proteinExistence type="predicted"/>
<dbReference type="STRING" id="1792845.BC343_04125"/>
<feature type="transmembrane region" description="Helical" evidence="1">
    <location>
        <begin position="214"/>
        <end position="232"/>
    </location>
</feature>
<dbReference type="OrthoDB" id="508112at2"/>
<keyword evidence="4" id="KW-1185">Reference proteome</keyword>
<feature type="transmembrane region" description="Helical" evidence="1">
    <location>
        <begin position="300"/>
        <end position="320"/>
    </location>
</feature>
<sequence length="379" mass="42957">MKNRIHSIDIVRGLIMIIMTLDHVRDFLHTPSQPTNMQTTTVVLFFTRWITHFCAPTFVFLSGVSAYLAGQRRSKGELSAFLLKRGLWLVVSDLVFITLLFSFNPKFQFITLEVLAAIGVGMILLAALIRLPVWLIGTIGFVIIFGHNLAETLLPDNPVTGILLKARPAVIPLSSTHTIFELYAFIPWAGPLLLGYAFGQLYANGFNGIKRRKILLLSGLAATLLFIALRYINQYGDPAPWAVQRNAAHTLLSFLNTTKQTPSLLYLLMTLGPVMVLLSLTENISNRFSAICEVFGNVPYAYFIGHMAFIRLINVLLIFIDDIPFKSTGFPLVWQADGFGHPLWQVYLLWLFVLIVLYFPARWYGNYKRGHKQWWLSYL</sequence>
<keyword evidence="1" id="KW-0812">Transmembrane</keyword>
<protein>
    <recommendedName>
        <fullName evidence="2">Heparan-alpha-glucosaminide N-acetyltransferase catalytic domain-containing protein</fullName>
    </recommendedName>
</protein>
<keyword evidence="1" id="KW-1133">Transmembrane helix</keyword>
<feature type="transmembrane region" description="Helical" evidence="1">
    <location>
        <begin position="109"/>
        <end position="128"/>
    </location>
</feature>
<feature type="transmembrane region" description="Helical" evidence="1">
    <location>
        <begin position="49"/>
        <end position="70"/>
    </location>
</feature>
<gene>
    <name evidence="3" type="ORF">BC343_04125</name>
</gene>